<organism evidence="1 2">
    <name type="scientific">Hydrogenispora ethanolica</name>
    <dbReference type="NCBI Taxonomy" id="1082276"/>
    <lineage>
        <taxon>Bacteria</taxon>
        <taxon>Bacillati</taxon>
        <taxon>Bacillota</taxon>
        <taxon>Hydrogenispora</taxon>
    </lineage>
</organism>
<dbReference type="EMBL" id="SLUN01000022">
    <property type="protein sequence ID" value="TCL62957.1"/>
    <property type="molecule type" value="Genomic_DNA"/>
</dbReference>
<dbReference type="RefSeq" id="WP_132015428.1">
    <property type="nucleotide sequence ID" value="NZ_SLUN01000022.1"/>
</dbReference>
<name>A0A4V6NGT3_HYDET</name>
<protein>
    <recommendedName>
        <fullName evidence="3">VCBS repeat protein</fullName>
    </recommendedName>
</protein>
<sequence>MKSGILRHRFRQLLFCFLLVGMVLFGGFTAIFAQEPSSLWIHSTVAEPVGLSMGTTRWQTIQGNLYAFTVVDGKIKVFTMQDQTLKEAGLLQSQDMEITAYQLEDVDGDRIPEVLAGTADPGMLYLYKYQNGRWESLDYGKYVWSSITKIIAGNFSGLTGMDILVQNKEGFLFLFHKSDQALDLIWKSPNPFRPFENALAYDLDNDTKDEIVVTYQKSGIAVLKLINQSIVTVWENYPWGKILALSAGDWDDDGRQEILFSTSQKLVYLLSASSKGYFFKAQLANYNYIIEQSALLKIANQKYWVATDTAGKLHAIKLAKTIKQWQEVACFTAGRANQLVNIDSEELFLWTVTQQALFYHFYDLTSFKLEFNGQLYDVKPGIICLGNQIYLSPRSLAIPGGGLEIAEQKNNIRFTHALNTLEINKLNPSTALLNGERIDHNTANNILSRNGEIYIPLQNYQNIFDMPVSIDFTSKTITLP</sequence>
<proteinExistence type="predicted"/>
<comment type="caution">
    <text evidence="1">The sequence shown here is derived from an EMBL/GenBank/DDBJ whole genome shotgun (WGS) entry which is preliminary data.</text>
</comment>
<dbReference type="Proteomes" id="UP000295008">
    <property type="component" value="Unassembled WGS sequence"/>
</dbReference>
<evidence type="ECO:0008006" key="3">
    <source>
        <dbReference type="Google" id="ProtNLM"/>
    </source>
</evidence>
<evidence type="ECO:0000313" key="2">
    <source>
        <dbReference type="Proteomes" id="UP000295008"/>
    </source>
</evidence>
<dbReference type="AlphaFoldDB" id="A0A4V6NGT3"/>
<gene>
    <name evidence="1" type="ORF">EDC14_10229</name>
</gene>
<dbReference type="InterPro" id="IPR028994">
    <property type="entry name" value="Integrin_alpha_N"/>
</dbReference>
<evidence type="ECO:0000313" key="1">
    <source>
        <dbReference type="EMBL" id="TCL62957.1"/>
    </source>
</evidence>
<accession>A0A4V6NGT3</accession>
<dbReference type="SUPFAM" id="SSF69318">
    <property type="entry name" value="Integrin alpha N-terminal domain"/>
    <property type="match status" value="1"/>
</dbReference>
<keyword evidence="2" id="KW-1185">Reference proteome</keyword>
<reference evidence="1 2" key="1">
    <citation type="submission" date="2019-03" db="EMBL/GenBank/DDBJ databases">
        <title>Genomic Encyclopedia of Type Strains, Phase IV (KMG-IV): sequencing the most valuable type-strain genomes for metagenomic binning, comparative biology and taxonomic classification.</title>
        <authorList>
            <person name="Goeker M."/>
        </authorList>
    </citation>
    <scope>NUCLEOTIDE SEQUENCE [LARGE SCALE GENOMIC DNA]</scope>
    <source>
        <strain evidence="1 2">LX-B</strain>
    </source>
</reference>